<feature type="domain" description="Ribonuclease A-domain" evidence="6">
    <location>
        <begin position="22"/>
        <end position="63"/>
    </location>
</feature>
<organism evidence="7 8">
    <name type="scientific">Heterocephalus glaber</name>
    <name type="common">Naked mole rat</name>
    <dbReference type="NCBI Taxonomy" id="10181"/>
    <lineage>
        <taxon>Eukaryota</taxon>
        <taxon>Metazoa</taxon>
        <taxon>Chordata</taxon>
        <taxon>Craniata</taxon>
        <taxon>Vertebrata</taxon>
        <taxon>Euteleostomi</taxon>
        <taxon>Mammalia</taxon>
        <taxon>Eutheria</taxon>
        <taxon>Euarchontoglires</taxon>
        <taxon>Glires</taxon>
        <taxon>Rodentia</taxon>
        <taxon>Hystricomorpha</taxon>
        <taxon>Bathyergidae</taxon>
        <taxon>Heterocephalus</taxon>
    </lineage>
</organism>
<protein>
    <submittedName>
        <fullName evidence="7">Ribonuclease pancreatic</fullName>
    </submittedName>
</protein>
<dbReference type="GO" id="GO:0004519">
    <property type="term" value="F:endonuclease activity"/>
    <property type="evidence" value="ECO:0007669"/>
    <property type="project" value="UniProtKB-KW"/>
</dbReference>
<dbReference type="InterPro" id="IPR023412">
    <property type="entry name" value="RNaseA_domain"/>
</dbReference>
<feature type="signal peptide" evidence="5">
    <location>
        <begin position="1"/>
        <end position="26"/>
    </location>
</feature>
<sequence>MAQEQSFILFPLLILVLLGLSNTNYGNEMMKHRYLTQRCCKLVNTFMHDPLANVQAVCFQKNFT</sequence>
<dbReference type="InterPro" id="IPR036816">
    <property type="entry name" value="RNaseA-like_dom_sf"/>
</dbReference>
<dbReference type="GO" id="GO:0003676">
    <property type="term" value="F:nucleic acid binding"/>
    <property type="evidence" value="ECO:0007669"/>
    <property type="project" value="InterPro"/>
</dbReference>
<gene>
    <name evidence="7" type="ORF">GW7_08522</name>
</gene>
<dbReference type="InterPro" id="IPR023411">
    <property type="entry name" value="RNaseA_AS"/>
</dbReference>
<keyword evidence="5" id="KW-0732">Signal</keyword>
<evidence type="ECO:0000256" key="2">
    <source>
        <dbReference type="ARBA" id="ARBA00022722"/>
    </source>
</evidence>
<keyword evidence="2" id="KW-0540">Nuclease</keyword>
<name>G5BFW7_HETGA</name>
<feature type="chain" id="PRO_5028065345" evidence="5">
    <location>
        <begin position="27"/>
        <end position="64"/>
    </location>
</feature>
<evidence type="ECO:0000256" key="1">
    <source>
        <dbReference type="ARBA" id="ARBA00005600"/>
    </source>
</evidence>
<dbReference type="PRINTS" id="PR00794">
    <property type="entry name" value="RIBONUCLEASE"/>
</dbReference>
<evidence type="ECO:0000256" key="3">
    <source>
        <dbReference type="ARBA" id="ARBA00022759"/>
    </source>
</evidence>
<comment type="similarity">
    <text evidence="1">Belongs to the pancreatic ribonuclease family.</text>
</comment>
<dbReference type="AlphaFoldDB" id="G5BFW7"/>
<evidence type="ECO:0000259" key="6">
    <source>
        <dbReference type="Pfam" id="PF00074"/>
    </source>
</evidence>
<evidence type="ECO:0000313" key="8">
    <source>
        <dbReference type="Proteomes" id="UP000006813"/>
    </source>
</evidence>
<dbReference type="EMBL" id="JH170059">
    <property type="protein sequence ID" value="EHB08178.1"/>
    <property type="molecule type" value="Genomic_DNA"/>
</dbReference>
<keyword evidence="3" id="KW-0255">Endonuclease</keyword>
<dbReference type="Proteomes" id="UP000006813">
    <property type="component" value="Unassembled WGS sequence"/>
</dbReference>
<dbReference type="PROSITE" id="PS00127">
    <property type="entry name" value="RNASE_PANCREATIC"/>
    <property type="match status" value="1"/>
</dbReference>
<dbReference type="InterPro" id="IPR001427">
    <property type="entry name" value="RNaseA"/>
</dbReference>
<evidence type="ECO:0000313" key="7">
    <source>
        <dbReference type="EMBL" id="EHB08178.1"/>
    </source>
</evidence>
<dbReference type="Pfam" id="PF00074">
    <property type="entry name" value="RnaseA"/>
    <property type="match status" value="1"/>
</dbReference>
<dbReference type="InParanoid" id="G5BFW7"/>
<accession>G5BFW7</accession>
<keyword evidence="4" id="KW-0378">Hydrolase</keyword>
<reference evidence="7 8" key="1">
    <citation type="journal article" date="2011" name="Nature">
        <title>Genome sequencing reveals insights into physiology and longevity of the naked mole rat.</title>
        <authorList>
            <person name="Kim E.B."/>
            <person name="Fang X."/>
            <person name="Fushan A.A."/>
            <person name="Huang Z."/>
            <person name="Lobanov A.V."/>
            <person name="Han L."/>
            <person name="Marino S.M."/>
            <person name="Sun X."/>
            <person name="Turanov A.A."/>
            <person name="Yang P."/>
            <person name="Yim S.H."/>
            <person name="Zhao X."/>
            <person name="Kasaikina M.V."/>
            <person name="Stoletzki N."/>
            <person name="Peng C."/>
            <person name="Polak P."/>
            <person name="Xiong Z."/>
            <person name="Kiezun A."/>
            <person name="Zhu Y."/>
            <person name="Chen Y."/>
            <person name="Kryukov G.V."/>
            <person name="Zhang Q."/>
            <person name="Peshkin L."/>
            <person name="Yang L."/>
            <person name="Bronson R.T."/>
            <person name="Buffenstein R."/>
            <person name="Wang B."/>
            <person name="Han C."/>
            <person name="Li Q."/>
            <person name="Chen L."/>
            <person name="Zhao W."/>
            <person name="Sunyaev S.R."/>
            <person name="Park T.J."/>
            <person name="Zhang G."/>
            <person name="Wang J."/>
            <person name="Gladyshev V.N."/>
        </authorList>
    </citation>
    <scope>NUCLEOTIDE SEQUENCE [LARGE SCALE GENOMIC DNA]</scope>
</reference>
<dbReference type="SUPFAM" id="SSF54076">
    <property type="entry name" value="RNase A-like"/>
    <property type="match status" value="1"/>
</dbReference>
<evidence type="ECO:0000256" key="4">
    <source>
        <dbReference type="ARBA" id="ARBA00022801"/>
    </source>
</evidence>
<proteinExistence type="inferred from homology"/>
<dbReference type="GO" id="GO:0016787">
    <property type="term" value="F:hydrolase activity"/>
    <property type="evidence" value="ECO:0007669"/>
    <property type="project" value="UniProtKB-KW"/>
</dbReference>
<dbReference type="STRING" id="10181.G5BFW7"/>
<dbReference type="Gene3D" id="3.10.130.10">
    <property type="entry name" value="Ribonuclease A-like domain"/>
    <property type="match status" value="1"/>
</dbReference>
<evidence type="ECO:0000256" key="5">
    <source>
        <dbReference type="SAM" id="SignalP"/>
    </source>
</evidence>